<gene>
    <name evidence="2" type="ORF">PCON_01801</name>
</gene>
<evidence type="ECO:0000313" key="2">
    <source>
        <dbReference type="EMBL" id="CCX33763.1"/>
    </source>
</evidence>
<keyword evidence="3" id="KW-1185">Reference proteome</keyword>
<protein>
    <submittedName>
        <fullName evidence="2">Uncharacterized protein</fullName>
    </submittedName>
</protein>
<feature type="region of interest" description="Disordered" evidence="1">
    <location>
        <begin position="189"/>
        <end position="208"/>
    </location>
</feature>
<evidence type="ECO:0000256" key="1">
    <source>
        <dbReference type="SAM" id="MobiDB-lite"/>
    </source>
</evidence>
<proteinExistence type="predicted"/>
<feature type="compositionally biased region" description="Low complexity" evidence="1">
    <location>
        <begin position="312"/>
        <end position="331"/>
    </location>
</feature>
<name>U4LWG9_PYROM</name>
<accession>U4LWG9</accession>
<organism evidence="2 3">
    <name type="scientific">Pyronema omphalodes (strain CBS 100304)</name>
    <name type="common">Pyronema confluens</name>
    <dbReference type="NCBI Taxonomy" id="1076935"/>
    <lineage>
        <taxon>Eukaryota</taxon>
        <taxon>Fungi</taxon>
        <taxon>Dikarya</taxon>
        <taxon>Ascomycota</taxon>
        <taxon>Pezizomycotina</taxon>
        <taxon>Pezizomycetes</taxon>
        <taxon>Pezizales</taxon>
        <taxon>Pyronemataceae</taxon>
        <taxon>Pyronema</taxon>
    </lineage>
</organism>
<sequence>MANSNENRLHAPSNAGVPSESIVENISDSPPDAGVSPDSANENMPDSPSDAGVSSENIEENIPEAPLEERGSLYTRNGPRDFDFDSYDARRLLAIQASIRTNNNPVVTVRSVSPSSNIYATAGQPNGTGMAGIQPIMPDTESDQERQVDNAITHTQLFDLGANEAHISNRFLEAARRQPPTIFIVSRTSSGVQGQQPVPTVPPHPFYGHIRPRNQTPRFPMRPLIRASDPTIQGISDSLRTDVPAPSADARSVNIQLLRTPSGMMASEPEDIDGRPIARSVARSRDQTRQAGIQRLIQRRASSSNAVPSADGGSLPSSVSPSSNGHTSGTTTGVLATEIQLAIERRNNVIAALQAVRRLDANGRRLVIRLVQAVADLGVGDNFITDFINDYTSLPIRPGNDQVRTLADPSEAVDEIIRGYNTLFQQVQDARGSNPRVEEIIRGYNTLFQQVQDARGSNLSIHDRSRLLRVQRLLTSLNDLNSLGGPNERSGS</sequence>
<dbReference type="AlphaFoldDB" id="U4LWG9"/>
<feature type="region of interest" description="Disordered" evidence="1">
    <location>
        <begin position="1"/>
        <end position="57"/>
    </location>
</feature>
<feature type="region of interest" description="Disordered" evidence="1">
    <location>
        <begin position="255"/>
        <end position="331"/>
    </location>
</feature>
<dbReference type="EMBL" id="HF936182">
    <property type="protein sequence ID" value="CCX33763.1"/>
    <property type="molecule type" value="Genomic_DNA"/>
</dbReference>
<evidence type="ECO:0000313" key="3">
    <source>
        <dbReference type="Proteomes" id="UP000018144"/>
    </source>
</evidence>
<dbReference type="OrthoDB" id="10676867at2759"/>
<dbReference type="Proteomes" id="UP000018144">
    <property type="component" value="Unassembled WGS sequence"/>
</dbReference>
<reference evidence="2 3" key="1">
    <citation type="journal article" date="2013" name="PLoS Genet.">
        <title>The genome and development-dependent transcriptomes of Pyronema confluens: a window into fungal evolution.</title>
        <authorList>
            <person name="Traeger S."/>
            <person name="Altegoer F."/>
            <person name="Freitag M."/>
            <person name="Gabaldon T."/>
            <person name="Kempken F."/>
            <person name="Kumar A."/>
            <person name="Marcet-Houben M."/>
            <person name="Poggeler S."/>
            <person name="Stajich J.E."/>
            <person name="Nowrousian M."/>
        </authorList>
    </citation>
    <scope>NUCLEOTIDE SEQUENCE [LARGE SCALE GENOMIC DNA]</scope>
    <source>
        <strain evidence="3">CBS 100304</strain>
        <tissue evidence="2">Vegetative mycelium</tissue>
    </source>
</reference>
<feature type="compositionally biased region" description="Polar residues" evidence="1">
    <location>
        <begin position="38"/>
        <end position="56"/>
    </location>
</feature>